<feature type="domain" description="Copper-binding protein MbnP-like" evidence="3">
    <location>
        <begin position="48"/>
        <end position="273"/>
    </location>
</feature>
<dbReference type="NCBIfam" id="TIGR04052">
    <property type="entry name" value="MbnP_like_WxW"/>
    <property type="match status" value="1"/>
</dbReference>
<keyword evidence="2" id="KW-0732">Signal</keyword>
<evidence type="ECO:0000313" key="5">
    <source>
        <dbReference type="Proteomes" id="UP000310016"/>
    </source>
</evidence>
<evidence type="ECO:0000256" key="2">
    <source>
        <dbReference type="SAM" id="SignalP"/>
    </source>
</evidence>
<evidence type="ECO:0000313" key="4">
    <source>
        <dbReference type="EMBL" id="TJZ76244.1"/>
    </source>
</evidence>
<feature type="region of interest" description="Disordered" evidence="1">
    <location>
        <begin position="26"/>
        <end position="46"/>
    </location>
</feature>
<evidence type="ECO:0000259" key="3">
    <source>
        <dbReference type="Pfam" id="PF20243"/>
    </source>
</evidence>
<proteinExistence type="predicted"/>
<sequence length="311" mass="31644">MNIKTSTWTLLAPLAIGALLTACGGGGGDSSGPGPTPAPTPTPTPAPQQIAIDFTAKAGAVPVSCGTEIAGLGSGNVAAQLQDLRFYVSSVSLLDANDVETPVTLANNDWQRDGAALIDLEDGSGSCAGGNAAMNRQLVGTVPAGDYTGIKFVVGLPSAQNHSNVATAAAPLDVQAMAWSWTAGRLFTKIELADPQGATGSWASHSFQVHLGAGACTGNPANNETVTCARPNRMDWHSHSFNPATQQIVVDLQTLLATSDITVNAGGAPGCMSSPSDPECVAIFDALKIDLNTGLAIDGGHGQKLFRVEAK</sequence>
<accession>A0A4U0QJK3</accession>
<feature type="signal peptide" evidence="2">
    <location>
        <begin position="1"/>
        <end position="24"/>
    </location>
</feature>
<dbReference type="InterPro" id="IPR046863">
    <property type="entry name" value="MbnP-like_dom"/>
</dbReference>
<dbReference type="EMBL" id="SUMF01000003">
    <property type="protein sequence ID" value="TJZ76244.1"/>
    <property type="molecule type" value="Genomic_DNA"/>
</dbReference>
<comment type="caution">
    <text evidence="4">The sequence shown here is derived from an EMBL/GenBank/DDBJ whole genome shotgun (WGS) entry which is preliminary data.</text>
</comment>
<keyword evidence="5" id="KW-1185">Reference proteome</keyword>
<dbReference type="Pfam" id="PF20243">
    <property type="entry name" value="MbnP"/>
    <property type="match status" value="1"/>
</dbReference>
<evidence type="ECO:0000256" key="1">
    <source>
        <dbReference type="SAM" id="MobiDB-lite"/>
    </source>
</evidence>
<dbReference type="InterPro" id="IPR023977">
    <property type="entry name" value="MbnP-like"/>
</dbReference>
<dbReference type="OrthoDB" id="64245at2"/>
<dbReference type="Proteomes" id="UP000310016">
    <property type="component" value="Unassembled WGS sequence"/>
</dbReference>
<feature type="chain" id="PRO_5020358442" evidence="2">
    <location>
        <begin position="25"/>
        <end position="311"/>
    </location>
</feature>
<protein>
    <submittedName>
        <fullName evidence="4">Metallo-mystery pair system four-Cys motif protein</fullName>
    </submittedName>
</protein>
<feature type="compositionally biased region" description="Pro residues" evidence="1">
    <location>
        <begin position="34"/>
        <end position="46"/>
    </location>
</feature>
<dbReference type="PROSITE" id="PS51257">
    <property type="entry name" value="PROKAR_LIPOPROTEIN"/>
    <property type="match status" value="1"/>
</dbReference>
<name>A0A4U0QJK3_9NEIS</name>
<dbReference type="AlphaFoldDB" id="A0A4U0QJK3"/>
<dbReference type="RefSeq" id="WP_136772294.1">
    <property type="nucleotide sequence ID" value="NZ_CP156074.1"/>
</dbReference>
<organism evidence="4 5">
    <name type="scientific">Chitiniphilus eburneus</name>
    <dbReference type="NCBI Taxonomy" id="2571148"/>
    <lineage>
        <taxon>Bacteria</taxon>
        <taxon>Pseudomonadati</taxon>
        <taxon>Pseudomonadota</taxon>
        <taxon>Betaproteobacteria</taxon>
        <taxon>Neisseriales</taxon>
        <taxon>Chitinibacteraceae</taxon>
        <taxon>Chitiniphilus</taxon>
    </lineage>
</organism>
<reference evidence="4 5" key="1">
    <citation type="submission" date="2019-04" db="EMBL/GenBank/DDBJ databases">
        <title>Chitiniphilus eburnea sp. nov., a novel chitinolytic bacterium isolated from aquaculture sludge.</title>
        <authorList>
            <person name="Sheng M."/>
        </authorList>
    </citation>
    <scope>NUCLEOTIDE SEQUENCE [LARGE SCALE GENOMIC DNA]</scope>
    <source>
        <strain evidence="4 5">HX-2-15</strain>
    </source>
</reference>
<gene>
    <name evidence="4" type="ORF">FAZ21_05570</name>
</gene>